<evidence type="ECO:0000313" key="6">
    <source>
        <dbReference type="Proteomes" id="UP000007039"/>
    </source>
</evidence>
<protein>
    <submittedName>
        <fullName evidence="5">Phosphatidylserine decarboxylase</fullName>
        <ecNumber evidence="5">4.1.1.65</ecNumber>
    </submittedName>
</protein>
<gene>
    <name evidence="5" type="ordered locus">Calni_1620</name>
</gene>
<keyword evidence="1" id="KW-0210">Decarboxylase</keyword>
<keyword evidence="6" id="KW-1185">Reference proteome</keyword>
<dbReference type="EC" id="4.1.1.65" evidence="5"/>
<dbReference type="AlphaFoldDB" id="E4TFF4"/>
<dbReference type="OrthoDB" id="9802030at2"/>
<evidence type="ECO:0000313" key="5">
    <source>
        <dbReference type="EMBL" id="ADR19527.1"/>
    </source>
</evidence>
<dbReference type="KEGG" id="cni:Calni_1620"/>
<dbReference type="STRING" id="768670.Calni_1620"/>
<sequence precursor="true">MQHCYIERSTGKVMSEEFIGDRFIRFLYSKVRENSQFMFNLAVNRTTTNLLKFLKYDKKLSRKEIDYYLSMLKIDLDELYDDPGQFKTLSDIFERRIRYWDKRPMDDSFDVVVSPADSKMVIGSLAEDSLLCLKDKFFTLDDLLIKPKWVNKFINGDYAIFRLTPDEYHYNHLPVSGIVIDFYEIEGKFHSCNPYSTITIVTPLSLNRRAVTIIDTDVPNGSNVGIVAFIEVAAMMIGKIDQRYSEIKYESPTGMMEGLFLKKGQPKSVYRPGSSTNVVLFEKNRIEFDHDLIAFSQNSQTKSRYTYGFNVPITETKIKVRERIGTRRKI</sequence>
<keyword evidence="2" id="KW-0865">Zymogen</keyword>
<dbReference type="HOGENOM" id="CLU_828355_0_0_0"/>
<dbReference type="EMBL" id="CP002347">
    <property type="protein sequence ID" value="ADR19527.1"/>
    <property type="molecule type" value="Genomic_DNA"/>
</dbReference>
<dbReference type="eggNOG" id="COG0688">
    <property type="taxonomic scope" value="Bacteria"/>
</dbReference>
<keyword evidence="3 5" id="KW-0456">Lyase</keyword>
<proteinExistence type="predicted"/>
<dbReference type="PANTHER" id="PTHR10067">
    <property type="entry name" value="PHOSPHATIDYLSERINE DECARBOXYLASE"/>
    <property type="match status" value="1"/>
</dbReference>
<evidence type="ECO:0000256" key="4">
    <source>
        <dbReference type="ARBA" id="ARBA00023317"/>
    </source>
</evidence>
<dbReference type="Proteomes" id="UP000007039">
    <property type="component" value="Chromosome"/>
</dbReference>
<dbReference type="InterPro" id="IPR003817">
    <property type="entry name" value="PS_Dcarbxylase"/>
</dbReference>
<dbReference type="RefSeq" id="WP_013451738.1">
    <property type="nucleotide sequence ID" value="NC_014758.1"/>
</dbReference>
<evidence type="ECO:0000256" key="1">
    <source>
        <dbReference type="ARBA" id="ARBA00022793"/>
    </source>
</evidence>
<reference evidence="5 6" key="1">
    <citation type="journal article" date="2011" name="Stand. Genomic Sci.">
        <title>Complete genome sequence of Calditerrivibrio nitroreducens type strain (Yu37-1).</title>
        <authorList>
            <person name="Pitluck S."/>
            <person name="Sikorski J."/>
            <person name="Zeytun A."/>
            <person name="Lapidus A."/>
            <person name="Nolan M."/>
            <person name="Lucas S."/>
            <person name="Hammon N."/>
            <person name="Deshpande S."/>
            <person name="Cheng J.F."/>
            <person name="Tapia R."/>
            <person name="Han C."/>
            <person name="Goodwin L."/>
            <person name="Liolios K."/>
            <person name="Pagani I."/>
            <person name="Ivanova N."/>
            <person name="Mavromatis K."/>
            <person name="Pati A."/>
            <person name="Chen A."/>
            <person name="Palaniappan K."/>
            <person name="Hauser L."/>
            <person name="Chang Y.J."/>
            <person name="Jeffries C.D."/>
            <person name="Detter J.C."/>
            <person name="Brambilla E."/>
            <person name="Djao O.D."/>
            <person name="Rohde M."/>
            <person name="Spring S."/>
            <person name="Goker M."/>
            <person name="Woyke T."/>
            <person name="Bristow J."/>
            <person name="Eisen J.A."/>
            <person name="Markowitz V."/>
            <person name="Hugenholtz P."/>
            <person name="Kyrpides N.C."/>
            <person name="Klenk H.P."/>
            <person name="Land M."/>
        </authorList>
    </citation>
    <scope>NUCLEOTIDE SEQUENCE [LARGE SCALE GENOMIC DNA]</scope>
    <source>
        <strain evidence="6">DSM 19672 / NBRC 101217 / Yu37-1</strain>
    </source>
</reference>
<evidence type="ECO:0000256" key="3">
    <source>
        <dbReference type="ARBA" id="ARBA00023239"/>
    </source>
</evidence>
<dbReference type="GO" id="GO:0004609">
    <property type="term" value="F:phosphatidylserine decarboxylase activity"/>
    <property type="evidence" value="ECO:0007669"/>
    <property type="project" value="UniProtKB-EC"/>
</dbReference>
<evidence type="ECO:0000256" key="2">
    <source>
        <dbReference type="ARBA" id="ARBA00023145"/>
    </source>
</evidence>
<keyword evidence="4" id="KW-0670">Pyruvate</keyword>
<organism evidence="5 6">
    <name type="scientific">Calditerrivibrio nitroreducens (strain DSM 19672 / NBRC 101217 / Yu37-1)</name>
    <dbReference type="NCBI Taxonomy" id="768670"/>
    <lineage>
        <taxon>Bacteria</taxon>
        <taxon>Pseudomonadati</taxon>
        <taxon>Deferribacterota</taxon>
        <taxon>Deferribacteres</taxon>
        <taxon>Deferribacterales</taxon>
        <taxon>Calditerrivibrionaceae</taxon>
    </lineage>
</organism>
<accession>E4TFF4</accession>
<dbReference type="Pfam" id="PF02666">
    <property type="entry name" value="PS_Dcarbxylase"/>
    <property type="match status" value="1"/>
</dbReference>
<name>E4TFF4_CALNY</name>
<dbReference type="GO" id="GO:0008654">
    <property type="term" value="P:phospholipid biosynthetic process"/>
    <property type="evidence" value="ECO:0007669"/>
    <property type="project" value="InterPro"/>
</dbReference>